<keyword evidence="2" id="KW-1185">Reference proteome</keyword>
<comment type="caution">
    <text evidence="1">The sequence shown here is derived from an EMBL/GenBank/DDBJ whole genome shotgun (WGS) entry which is preliminary data.</text>
</comment>
<protein>
    <submittedName>
        <fullName evidence="1">Uncharacterized protein</fullName>
    </submittedName>
</protein>
<reference evidence="1 2" key="1">
    <citation type="journal article" date="2013" name="Proc. Natl. Acad. Sci. U.S.A.">
        <title>The king cobra genome reveals dynamic gene evolution and adaptation in the snake venom system.</title>
        <authorList>
            <person name="Vonk F.J."/>
            <person name="Casewell N.R."/>
            <person name="Henkel C.V."/>
            <person name="Heimberg A.M."/>
            <person name="Jansen H.J."/>
            <person name="McCleary R.J."/>
            <person name="Kerkkamp H.M."/>
            <person name="Vos R.A."/>
            <person name="Guerreiro I."/>
            <person name="Calvete J.J."/>
            <person name="Wuster W."/>
            <person name="Woods A.E."/>
            <person name="Logan J.M."/>
            <person name="Harrison R.A."/>
            <person name="Castoe T.A."/>
            <person name="de Koning A.P."/>
            <person name="Pollock D.D."/>
            <person name="Yandell M."/>
            <person name="Calderon D."/>
            <person name="Renjifo C."/>
            <person name="Currier R.B."/>
            <person name="Salgado D."/>
            <person name="Pla D."/>
            <person name="Sanz L."/>
            <person name="Hyder A.S."/>
            <person name="Ribeiro J.M."/>
            <person name="Arntzen J.W."/>
            <person name="van den Thillart G.E."/>
            <person name="Boetzer M."/>
            <person name="Pirovano W."/>
            <person name="Dirks R.P."/>
            <person name="Spaink H.P."/>
            <person name="Duboule D."/>
            <person name="McGlinn E."/>
            <person name="Kini R.M."/>
            <person name="Richardson M.K."/>
        </authorList>
    </citation>
    <scope>NUCLEOTIDE SEQUENCE</scope>
    <source>
        <tissue evidence="1">Blood</tissue>
    </source>
</reference>
<accession>V8NJD9</accession>
<name>V8NJD9_OPHHA</name>
<feature type="non-terminal residue" evidence="1">
    <location>
        <position position="293"/>
    </location>
</feature>
<dbReference type="EMBL" id="AZIM01003287">
    <property type="protein sequence ID" value="ETE62394.1"/>
    <property type="molecule type" value="Genomic_DNA"/>
</dbReference>
<organism evidence="1 2">
    <name type="scientific">Ophiophagus hannah</name>
    <name type="common">King cobra</name>
    <name type="synonym">Naja hannah</name>
    <dbReference type="NCBI Taxonomy" id="8665"/>
    <lineage>
        <taxon>Eukaryota</taxon>
        <taxon>Metazoa</taxon>
        <taxon>Chordata</taxon>
        <taxon>Craniata</taxon>
        <taxon>Vertebrata</taxon>
        <taxon>Euteleostomi</taxon>
        <taxon>Lepidosauria</taxon>
        <taxon>Squamata</taxon>
        <taxon>Bifurcata</taxon>
        <taxon>Unidentata</taxon>
        <taxon>Episquamata</taxon>
        <taxon>Toxicofera</taxon>
        <taxon>Serpentes</taxon>
        <taxon>Colubroidea</taxon>
        <taxon>Elapidae</taxon>
        <taxon>Elapinae</taxon>
        <taxon>Ophiophagus</taxon>
    </lineage>
</organism>
<feature type="non-terminal residue" evidence="1">
    <location>
        <position position="1"/>
    </location>
</feature>
<evidence type="ECO:0000313" key="1">
    <source>
        <dbReference type="EMBL" id="ETE62394.1"/>
    </source>
</evidence>
<dbReference type="Proteomes" id="UP000018936">
    <property type="component" value="Unassembled WGS sequence"/>
</dbReference>
<evidence type="ECO:0000313" key="2">
    <source>
        <dbReference type="Proteomes" id="UP000018936"/>
    </source>
</evidence>
<proteinExistence type="predicted"/>
<dbReference type="AlphaFoldDB" id="V8NJD9"/>
<gene>
    <name evidence="1" type="ORF">L345_11857</name>
</gene>
<sequence>LLPLRVPLPTPRCRFCKRAASFPSCVFSKRGARFPRAQKIGSAAGLDFRSSCYTQTHTLVTHRHRVPSFGGRRGLRWRATNDPGLARKPARYLINKGEYLSFTTQLGNIISVKREWVFVERGRRTTVGFLALSGWVSCRRFMTQLRNIISAGTTQLREHHGPLEIDNHPSPEVENIWRAPKKQNGCLQMASPFLPKRHLAKWNEFPETEVQPPAQMPIPGVLNRKKVFNNSDLTGLNSLPHPEPRQQIRFQPTVSEKEDTGKELTLTVSQVPMLADHPLGKMGVKRICVLTQP</sequence>